<proteinExistence type="predicted"/>
<sequence length="211" mass="23846">MTRERYSGGCVLREEGVVYLALYQSDKEDLIRQGYAAKGSKVLTVHEAQGQTFEHVRYVRTSPKALNLYESEGHAIVAISRHTRSFVYYSDVDDIIVNWMNKVRGHSEVQLIRWNDERKLANGESLVGGYCAPQTIEFKPENNNYAGPEATAAMSSIIGAQHNPRVPMTLSETIAAYPIPRFDLQSPRDTDIGYLQSWYDDVMPVAELNLK</sequence>
<dbReference type="InterPro" id="IPR027351">
    <property type="entry name" value="(+)RNA_virus_helicase_core_dom"/>
</dbReference>
<accession>A0A8J9VRW4</accession>
<name>A0A8J9VRW4_9NEOP</name>
<protein>
    <recommendedName>
        <fullName evidence="1">(+)RNA virus helicase C-terminal domain-containing protein</fullName>
    </recommendedName>
</protein>
<evidence type="ECO:0000259" key="1">
    <source>
        <dbReference type="Pfam" id="PF01443"/>
    </source>
</evidence>
<dbReference type="Proteomes" id="UP000838878">
    <property type="component" value="Chromosome 11"/>
</dbReference>
<keyword evidence="3" id="KW-1185">Reference proteome</keyword>
<dbReference type="EMBL" id="OV170231">
    <property type="protein sequence ID" value="CAH0717102.1"/>
    <property type="molecule type" value="Genomic_DNA"/>
</dbReference>
<reference evidence="2" key="1">
    <citation type="submission" date="2021-12" db="EMBL/GenBank/DDBJ databases">
        <authorList>
            <person name="Martin H S."/>
        </authorList>
    </citation>
    <scope>NUCLEOTIDE SEQUENCE</scope>
</reference>
<evidence type="ECO:0000313" key="3">
    <source>
        <dbReference type="Proteomes" id="UP000838878"/>
    </source>
</evidence>
<dbReference type="Gene3D" id="3.40.50.300">
    <property type="entry name" value="P-loop containing nucleotide triphosphate hydrolases"/>
    <property type="match status" value="1"/>
</dbReference>
<feature type="domain" description="(+)RNA virus helicase C-terminal" evidence="1">
    <location>
        <begin position="16"/>
        <end position="89"/>
    </location>
</feature>
<dbReference type="OrthoDB" id="6929852at2759"/>
<gene>
    <name evidence="2" type="ORF">BINO364_LOCUS3744</name>
</gene>
<dbReference type="SUPFAM" id="SSF52540">
    <property type="entry name" value="P-loop containing nucleoside triphosphate hydrolases"/>
    <property type="match status" value="1"/>
</dbReference>
<organism evidence="2 3">
    <name type="scientific">Brenthis ino</name>
    <name type="common">lesser marbled fritillary</name>
    <dbReference type="NCBI Taxonomy" id="405034"/>
    <lineage>
        <taxon>Eukaryota</taxon>
        <taxon>Metazoa</taxon>
        <taxon>Ecdysozoa</taxon>
        <taxon>Arthropoda</taxon>
        <taxon>Hexapoda</taxon>
        <taxon>Insecta</taxon>
        <taxon>Pterygota</taxon>
        <taxon>Neoptera</taxon>
        <taxon>Endopterygota</taxon>
        <taxon>Lepidoptera</taxon>
        <taxon>Glossata</taxon>
        <taxon>Ditrysia</taxon>
        <taxon>Papilionoidea</taxon>
        <taxon>Nymphalidae</taxon>
        <taxon>Heliconiinae</taxon>
        <taxon>Argynnini</taxon>
        <taxon>Brenthis</taxon>
    </lineage>
</organism>
<dbReference type="GO" id="GO:0005524">
    <property type="term" value="F:ATP binding"/>
    <property type="evidence" value="ECO:0007669"/>
    <property type="project" value="InterPro"/>
</dbReference>
<dbReference type="AlphaFoldDB" id="A0A8J9VRW4"/>
<dbReference type="InterPro" id="IPR027417">
    <property type="entry name" value="P-loop_NTPase"/>
</dbReference>
<feature type="non-terminal residue" evidence="2">
    <location>
        <position position="211"/>
    </location>
</feature>
<evidence type="ECO:0000313" key="2">
    <source>
        <dbReference type="EMBL" id="CAH0717102.1"/>
    </source>
</evidence>
<dbReference type="Pfam" id="PF01443">
    <property type="entry name" value="Viral_helicase1"/>
    <property type="match status" value="1"/>
</dbReference>